<dbReference type="GO" id="GO:0055085">
    <property type="term" value="P:transmembrane transport"/>
    <property type="evidence" value="ECO:0007669"/>
    <property type="project" value="InterPro"/>
</dbReference>
<organism evidence="8 9">
    <name type="scientific">Salinispira pacifica</name>
    <dbReference type="NCBI Taxonomy" id="1307761"/>
    <lineage>
        <taxon>Bacteria</taxon>
        <taxon>Pseudomonadati</taxon>
        <taxon>Spirochaetota</taxon>
        <taxon>Spirochaetia</taxon>
        <taxon>Spirochaetales</taxon>
        <taxon>Spirochaetaceae</taxon>
        <taxon>Salinispira</taxon>
    </lineage>
</organism>
<dbReference type="KEGG" id="slr:L21SP2_2460"/>
<dbReference type="PANTHER" id="PTHR30477">
    <property type="entry name" value="ABC-TRANSPORTER METAL-BINDING PROTEIN"/>
    <property type="match status" value="1"/>
</dbReference>
<dbReference type="eggNOG" id="COG1108">
    <property type="taxonomic scope" value="Bacteria"/>
</dbReference>
<comment type="similarity">
    <text evidence="2 6">Belongs to the ABC-3 integral membrane protein family.</text>
</comment>
<dbReference type="SUPFAM" id="SSF81345">
    <property type="entry name" value="ABC transporter involved in vitamin B12 uptake, BtuC"/>
    <property type="match status" value="1"/>
</dbReference>
<accession>V5WJ51</accession>
<evidence type="ECO:0000256" key="1">
    <source>
        <dbReference type="ARBA" id="ARBA00004141"/>
    </source>
</evidence>
<dbReference type="CDD" id="cd06550">
    <property type="entry name" value="TM_ABC_iron-siderophores_like"/>
    <property type="match status" value="1"/>
</dbReference>
<keyword evidence="4 7" id="KW-1133">Transmembrane helix</keyword>
<comment type="subcellular location">
    <subcellularLocation>
        <location evidence="6">Cell membrane</location>
        <topology evidence="6">Multi-pass membrane protein</topology>
    </subcellularLocation>
    <subcellularLocation>
        <location evidence="1">Membrane</location>
        <topology evidence="1">Multi-pass membrane protein</topology>
    </subcellularLocation>
</comment>
<feature type="transmembrane region" description="Helical" evidence="7">
    <location>
        <begin position="52"/>
        <end position="78"/>
    </location>
</feature>
<feature type="transmembrane region" description="Helical" evidence="7">
    <location>
        <begin position="90"/>
        <end position="110"/>
    </location>
</feature>
<dbReference type="InterPro" id="IPR037294">
    <property type="entry name" value="ABC_BtuC-like"/>
</dbReference>
<dbReference type="Pfam" id="PF00950">
    <property type="entry name" value="ABC-3"/>
    <property type="match status" value="1"/>
</dbReference>
<dbReference type="Proteomes" id="UP000018680">
    <property type="component" value="Chromosome"/>
</dbReference>
<keyword evidence="9" id="KW-1185">Reference proteome</keyword>
<evidence type="ECO:0000313" key="9">
    <source>
        <dbReference type="Proteomes" id="UP000018680"/>
    </source>
</evidence>
<feature type="transmembrane region" description="Helical" evidence="7">
    <location>
        <begin position="244"/>
        <end position="263"/>
    </location>
</feature>
<evidence type="ECO:0000313" key="8">
    <source>
        <dbReference type="EMBL" id="AHC15813.1"/>
    </source>
</evidence>
<sequence>MEPLQYGFILRGLAAGLLAGISCALLSSFVVWRGMAFMGDAMAHAILPGIVAAYAWGFSLILGALGAAVVAVFAIGIISSRSSLKEDSAIGIVFAGLFALGILLLSRIASYQDLSHILFGNILGVSKADLITMSLVALGVLGVLASSFKELLVASFDPTHAVAIGISPSLIRYLLLLLLAFTTVIAIQSVGVVLVLALLVTPGATASVLTNKLGRMMGISVLTAIVSTGLGFYASYYWNTASGPTIVLVLIAIFSLAMLISFLRSTFSGSGNSSEHTAEESS</sequence>
<dbReference type="Gene3D" id="1.10.3470.10">
    <property type="entry name" value="ABC transporter involved in vitamin B12 uptake, BtuC"/>
    <property type="match status" value="1"/>
</dbReference>
<evidence type="ECO:0000256" key="5">
    <source>
        <dbReference type="ARBA" id="ARBA00023136"/>
    </source>
</evidence>
<evidence type="ECO:0000256" key="4">
    <source>
        <dbReference type="ARBA" id="ARBA00022989"/>
    </source>
</evidence>
<keyword evidence="5 7" id="KW-0472">Membrane</keyword>
<dbReference type="GO" id="GO:0071281">
    <property type="term" value="P:cellular response to iron ion"/>
    <property type="evidence" value="ECO:0007669"/>
    <property type="project" value="UniProtKB-ARBA"/>
</dbReference>
<evidence type="ECO:0000256" key="7">
    <source>
        <dbReference type="SAM" id="Phobius"/>
    </source>
</evidence>
<dbReference type="HOGENOM" id="CLU_028808_4_0_12"/>
<evidence type="ECO:0000256" key="6">
    <source>
        <dbReference type="RuleBase" id="RU003943"/>
    </source>
</evidence>
<dbReference type="GO" id="GO:0010043">
    <property type="term" value="P:response to zinc ion"/>
    <property type="evidence" value="ECO:0007669"/>
    <property type="project" value="TreeGrafter"/>
</dbReference>
<gene>
    <name evidence="8" type="ORF">L21SP2_2460</name>
</gene>
<dbReference type="InterPro" id="IPR001626">
    <property type="entry name" value="ABC_TroCD"/>
</dbReference>
<dbReference type="PANTHER" id="PTHR30477:SF13">
    <property type="entry name" value="IRON TRANSPORT SYSTEM MEMBRANE PROTEIN HI_0360-RELATED"/>
    <property type="match status" value="1"/>
</dbReference>
<dbReference type="FunFam" id="1.10.3470.10:FF:000003">
    <property type="entry name" value="Iron ABC transporter permease SitD"/>
    <property type="match status" value="1"/>
</dbReference>
<evidence type="ECO:0000256" key="2">
    <source>
        <dbReference type="ARBA" id="ARBA00008034"/>
    </source>
</evidence>
<proteinExistence type="inferred from homology"/>
<dbReference type="AlphaFoldDB" id="V5WJ51"/>
<feature type="transmembrane region" description="Helical" evidence="7">
    <location>
        <begin position="130"/>
        <end position="148"/>
    </location>
</feature>
<keyword evidence="3 6" id="KW-0812">Transmembrane</keyword>
<feature type="transmembrane region" description="Helical" evidence="7">
    <location>
        <begin position="12"/>
        <end position="32"/>
    </location>
</feature>
<dbReference type="PATRIC" id="fig|1307761.3.peg.2452"/>
<evidence type="ECO:0000256" key="3">
    <source>
        <dbReference type="ARBA" id="ARBA00022692"/>
    </source>
</evidence>
<reference evidence="8 9" key="1">
    <citation type="journal article" date="2015" name="Stand. Genomic Sci.">
        <title>Complete genome sequence and description of Salinispira pacifica gen. nov., sp. nov., a novel spirochaete isolated form a hypersaline microbial mat.</title>
        <authorList>
            <person name="Ben Hania W."/>
            <person name="Joseph M."/>
            <person name="Schumann P."/>
            <person name="Bunk B."/>
            <person name="Fiebig A."/>
            <person name="Sproer C."/>
            <person name="Klenk H.P."/>
            <person name="Fardeau M.L."/>
            <person name="Spring S."/>
        </authorList>
    </citation>
    <scope>NUCLEOTIDE SEQUENCE [LARGE SCALE GENOMIC DNA]</scope>
    <source>
        <strain evidence="8 9">L21-RPul-D2</strain>
    </source>
</reference>
<dbReference type="GO" id="GO:0043190">
    <property type="term" value="C:ATP-binding cassette (ABC) transporter complex"/>
    <property type="evidence" value="ECO:0007669"/>
    <property type="project" value="InterPro"/>
</dbReference>
<protein>
    <submittedName>
        <fullName evidence="8">Manganese ABC transporter, inner membrane permease protein SitD</fullName>
    </submittedName>
</protein>
<feature type="transmembrane region" description="Helical" evidence="7">
    <location>
        <begin position="216"/>
        <end position="238"/>
    </location>
</feature>
<keyword evidence="6" id="KW-0813">Transport</keyword>
<dbReference type="STRING" id="1307761.L21SP2_2460"/>
<name>V5WJ51_9SPIO</name>
<dbReference type="EMBL" id="CP006939">
    <property type="protein sequence ID" value="AHC15813.1"/>
    <property type="molecule type" value="Genomic_DNA"/>
</dbReference>